<keyword evidence="8" id="KW-0449">Lipoprotein</keyword>
<evidence type="ECO:0000256" key="3">
    <source>
        <dbReference type="ARBA" id="ARBA00008719"/>
    </source>
</evidence>
<evidence type="ECO:0000256" key="1">
    <source>
        <dbReference type="ARBA" id="ARBA00003932"/>
    </source>
</evidence>
<dbReference type="Pfam" id="PF01441">
    <property type="entry name" value="Lipoprotein_6"/>
    <property type="match status" value="1"/>
</dbReference>
<organism evidence="10">
    <name type="scientific">Borrelia coriaceae ATCC 43381</name>
    <dbReference type="NCBI Taxonomy" id="1408429"/>
    <lineage>
        <taxon>Bacteria</taxon>
        <taxon>Pseudomonadati</taxon>
        <taxon>Spirochaetota</taxon>
        <taxon>Spirochaetia</taxon>
        <taxon>Spirochaetales</taxon>
        <taxon>Borreliaceae</taxon>
        <taxon>Borrelia</taxon>
    </lineage>
</organism>
<dbReference type="OrthoDB" id="352157at2"/>
<dbReference type="PROSITE" id="PS51257">
    <property type="entry name" value="PROKAR_LIPOPROTEIN"/>
    <property type="match status" value="1"/>
</dbReference>
<sequence>MKINIKNIMIKSICATLFISLFLSCNNAGPELRDGQAAMADGRVIDLVEVSGKIKEVSTFVVNVKEIETLVKSIIDGISKGIKKKIGQNGLEDDSGAGAHYTPLLAGAYKVAEIIEKKSKELKVTEFFKGLEDKVKAVAHKAEEFVKKLRTSSADLGTASGAATDANAKKAIDINDSGKDKGASELITLNKAIGDLLNAANEVLKGTIKGVKEPARLEVVTK</sequence>
<reference evidence="10" key="1">
    <citation type="submission" date="2013-04" db="EMBL/GenBank/DDBJ databases">
        <title>Comparative Genomics of Relapsing Fever Spirochetes.</title>
        <authorList>
            <person name="Schwan T.G."/>
            <person name="Raffel S.J."/>
            <person name="Porcella S.F."/>
            <person name="Martens C.A."/>
            <person name="Bruno D.P."/>
            <person name="Ricklefs S.M."/>
            <person name="Barbian K.B."/>
        </authorList>
    </citation>
    <scope>NUCLEOTIDE SEQUENCE</scope>
    <source>
        <strain evidence="10">Co53</strain>
        <plasmid evidence="10">unnamed</plasmid>
    </source>
</reference>
<comment type="similarity">
    <text evidence="3">Belongs to the variable small protein (Vsp) family.</text>
</comment>
<evidence type="ECO:0000256" key="5">
    <source>
        <dbReference type="ARBA" id="ARBA00023136"/>
    </source>
</evidence>
<feature type="chain" id="PRO_5004873143" evidence="9">
    <location>
        <begin position="29"/>
        <end position="222"/>
    </location>
</feature>
<dbReference type="AlphaFoldDB" id="W5SWW7"/>
<evidence type="ECO:0000256" key="7">
    <source>
        <dbReference type="ARBA" id="ARBA00023237"/>
    </source>
</evidence>
<proteinExistence type="inferred from homology"/>
<dbReference type="RefSeq" id="WP_028328311.1">
    <property type="nucleotide sequence ID" value="NZ_CP005766.1"/>
</dbReference>
<dbReference type="InterPro" id="IPR001800">
    <property type="entry name" value="Lipoprotein_OspC"/>
</dbReference>
<evidence type="ECO:0000313" key="10">
    <source>
        <dbReference type="EMBL" id="AHH11699.1"/>
    </source>
</evidence>
<evidence type="ECO:0000256" key="9">
    <source>
        <dbReference type="SAM" id="SignalP"/>
    </source>
</evidence>
<gene>
    <name evidence="10" type="ORF">BCO_0124104</name>
</gene>
<name>W5SWW7_9SPIR</name>
<dbReference type="SUPFAM" id="SSF63515">
    <property type="entry name" value="Outer surface protein C (OspC)"/>
    <property type="match status" value="1"/>
</dbReference>
<dbReference type="EMBL" id="CP005766">
    <property type="protein sequence ID" value="AHH11699.1"/>
    <property type="molecule type" value="Genomic_DNA"/>
</dbReference>
<comment type="function">
    <text evidence="1">The Vlp and Vsp proteins are antigenically distinct proteins, only one vlp or vsp gene is transcriptionally active at any one time. Switching between these genes is a mechanism of host immune response evasion.</text>
</comment>
<evidence type="ECO:0000256" key="2">
    <source>
        <dbReference type="ARBA" id="ARBA00004459"/>
    </source>
</evidence>
<protein>
    <submittedName>
        <fullName evidence="10">Variable outer membrane protein</fullName>
    </submittedName>
</protein>
<dbReference type="Gene3D" id="1.20.120.240">
    <property type="entry name" value="Lipoprotein, type 6"/>
    <property type="match status" value="1"/>
</dbReference>
<evidence type="ECO:0000256" key="4">
    <source>
        <dbReference type="ARBA" id="ARBA00022729"/>
    </source>
</evidence>
<evidence type="ECO:0000256" key="6">
    <source>
        <dbReference type="ARBA" id="ARBA00023139"/>
    </source>
</evidence>
<dbReference type="GO" id="GO:0009279">
    <property type="term" value="C:cell outer membrane"/>
    <property type="evidence" value="ECO:0007669"/>
    <property type="project" value="UniProtKB-SubCell"/>
</dbReference>
<geneLocation type="plasmid" evidence="10">
    <name>unnamed</name>
</geneLocation>
<keyword evidence="10" id="KW-0614">Plasmid</keyword>
<feature type="signal peptide" evidence="9">
    <location>
        <begin position="1"/>
        <end position="28"/>
    </location>
</feature>
<keyword evidence="7" id="KW-0998">Cell outer membrane</keyword>
<dbReference type="HOGENOM" id="CLU_089887_0_0_12"/>
<comment type="subcellular location">
    <subcellularLocation>
        <location evidence="2">Cell outer membrane</location>
        <topology evidence="2">Lipid-anchor</topology>
    </subcellularLocation>
</comment>
<keyword evidence="5" id="KW-0472">Membrane</keyword>
<accession>W5SWW7</accession>
<keyword evidence="6" id="KW-0564">Palmitate</keyword>
<evidence type="ECO:0000256" key="8">
    <source>
        <dbReference type="ARBA" id="ARBA00023288"/>
    </source>
</evidence>
<dbReference type="InterPro" id="IPR036437">
    <property type="entry name" value="OspC-like_sf"/>
</dbReference>
<keyword evidence="4 9" id="KW-0732">Signal</keyword>